<organism evidence="1 2">
    <name type="scientific">Pluteus cervinus</name>
    <dbReference type="NCBI Taxonomy" id="181527"/>
    <lineage>
        <taxon>Eukaryota</taxon>
        <taxon>Fungi</taxon>
        <taxon>Dikarya</taxon>
        <taxon>Basidiomycota</taxon>
        <taxon>Agaricomycotina</taxon>
        <taxon>Agaricomycetes</taxon>
        <taxon>Agaricomycetidae</taxon>
        <taxon>Agaricales</taxon>
        <taxon>Pluteineae</taxon>
        <taxon>Pluteaceae</taxon>
        <taxon>Pluteus</taxon>
    </lineage>
</organism>
<reference evidence="1 2" key="1">
    <citation type="journal article" date="2019" name="Nat. Ecol. Evol.">
        <title>Megaphylogeny resolves global patterns of mushroom evolution.</title>
        <authorList>
            <person name="Varga T."/>
            <person name="Krizsan K."/>
            <person name="Foldi C."/>
            <person name="Dima B."/>
            <person name="Sanchez-Garcia M."/>
            <person name="Sanchez-Ramirez S."/>
            <person name="Szollosi G.J."/>
            <person name="Szarkandi J.G."/>
            <person name="Papp V."/>
            <person name="Albert L."/>
            <person name="Andreopoulos W."/>
            <person name="Angelini C."/>
            <person name="Antonin V."/>
            <person name="Barry K.W."/>
            <person name="Bougher N.L."/>
            <person name="Buchanan P."/>
            <person name="Buyck B."/>
            <person name="Bense V."/>
            <person name="Catcheside P."/>
            <person name="Chovatia M."/>
            <person name="Cooper J."/>
            <person name="Damon W."/>
            <person name="Desjardin D."/>
            <person name="Finy P."/>
            <person name="Geml J."/>
            <person name="Haridas S."/>
            <person name="Hughes K."/>
            <person name="Justo A."/>
            <person name="Karasinski D."/>
            <person name="Kautmanova I."/>
            <person name="Kiss B."/>
            <person name="Kocsube S."/>
            <person name="Kotiranta H."/>
            <person name="LaButti K.M."/>
            <person name="Lechner B.E."/>
            <person name="Liimatainen K."/>
            <person name="Lipzen A."/>
            <person name="Lukacs Z."/>
            <person name="Mihaltcheva S."/>
            <person name="Morgado L.N."/>
            <person name="Niskanen T."/>
            <person name="Noordeloos M.E."/>
            <person name="Ohm R.A."/>
            <person name="Ortiz-Santana B."/>
            <person name="Ovrebo C."/>
            <person name="Racz N."/>
            <person name="Riley R."/>
            <person name="Savchenko A."/>
            <person name="Shiryaev A."/>
            <person name="Soop K."/>
            <person name="Spirin V."/>
            <person name="Szebenyi C."/>
            <person name="Tomsovsky M."/>
            <person name="Tulloss R.E."/>
            <person name="Uehling J."/>
            <person name="Grigoriev I.V."/>
            <person name="Vagvolgyi C."/>
            <person name="Papp T."/>
            <person name="Martin F.M."/>
            <person name="Miettinen O."/>
            <person name="Hibbett D.S."/>
            <person name="Nagy L.G."/>
        </authorList>
    </citation>
    <scope>NUCLEOTIDE SEQUENCE [LARGE SCALE GENOMIC DNA]</scope>
    <source>
        <strain evidence="1 2">NL-1719</strain>
    </source>
</reference>
<evidence type="ECO:0000313" key="2">
    <source>
        <dbReference type="Proteomes" id="UP000308600"/>
    </source>
</evidence>
<proteinExistence type="predicted"/>
<protein>
    <submittedName>
        <fullName evidence="1">Uncharacterized protein</fullName>
    </submittedName>
</protein>
<evidence type="ECO:0000313" key="1">
    <source>
        <dbReference type="EMBL" id="TFK60058.1"/>
    </source>
</evidence>
<name>A0ACD3A327_9AGAR</name>
<accession>A0ACD3A327</accession>
<sequence>MDGWLDLSLNPARQCWMSAASFRGADFSLYITSTPTLMSFHHNETSEFRDLPHRQEDIQAFLSYSQDWLRNLPNGSKILEIQAVDLPQRQKLAAEAVKLFNKHGFDDVLSLKFVGAIMRTAAIYIDSLPLDNRNLLPPGWQSLSFLYADPTLPVITTRILNGYVQLSTGPREDQTQVADKGFVQIPAVAIRALQERIDNSKEEYKKRYGRNPGEARSRLVLRVSQEQLQTIPQTSEEIANVKQTDEGRRNFARHQGYVSGDFLTIVENLRFLEDRLRTWSGDIDKWNIFRLSVRKQRAHILEKLESYVGQNMGVITKTPCPTLESLGISPEIQQAIHDSFDDYDAHEIYSGLQPWGLRREERSLGDWKGQGTNRNLSFSLELHVEIRKCVRVSKSNAVNIIFIILYISLYSMEANPQFRGSYDPDRTVHYWHLPNRAQSIKAFLDFVGDWLLENSRNLPDSARAQDLSEVHADTRQQLASAAVQHGFRDVLQIRFVRAIMKTALMYINSLPSTIRHALPDGWQQISEYFRYRHSDPITTNLVLQYIEGRTEQEHGPADDHPEIIQLLQTCQEISPMRQLHGHYATPTPAAQMEATQTQTLERRQGQHQRRDSSEYEMSDEEERSQSTRTSEYVTDEIDDSDHDTIMDDPQHVMAFVSGIQEYERQRLNASSTKNEAFIQSAITAHRTYILVVYNNFIEQNQASITRSVTMTQLGVPPEVQAVVVEALDDVGFVENLDRDALSAVARTIARRRPR</sequence>
<keyword evidence="2" id="KW-1185">Reference proteome</keyword>
<dbReference type="Proteomes" id="UP000308600">
    <property type="component" value="Unassembled WGS sequence"/>
</dbReference>
<gene>
    <name evidence="1" type="ORF">BDN72DRAFT_864660</name>
</gene>
<dbReference type="EMBL" id="ML208839">
    <property type="protein sequence ID" value="TFK60058.1"/>
    <property type="molecule type" value="Genomic_DNA"/>
</dbReference>